<dbReference type="InterPro" id="IPR039261">
    <property type="entry name" value="FNR_nucleotide-bd"/>
</dbReference>
<evidence type="ECO:0000256" key="12">
    <source>
        <dbReference type="PIRSR" id="PIRSR006816-2"/>
    </source>
</evidence>
<dbReference type="InterPro" id="IPR012165">
    <property type="entry name" value="Cyt_c3_hydrogenase_gsu"/>
</dbReference>
<keyword evidence="5 12" id="KW-0479">Metal-binding</keyword>
<dbReference type="PANTHER" id="PTHR43513:SF3">
    <property type="entry name" value="DIHYDROOROTATE DEHYDROGENASE B (NAD(+)), ELECTRON TRANSFER SUBUNIT-RELATED"/>
    <property type="match status" value="1"/>
</dbReference>
<evidence type="ECO:0000256" key="9">
    <source>
        <dbReference type="ARBA" id="ARBA00023014"/>
    </source>
</evidence>
<sequence>MRKICEDFLVQATEQLSDRHWLMRLRSSSALPEMHPGQFVQVYIDDSPLTYLRRPISVNMVDYERNEILLLVAAIGEGTRHLVRKKPGDKVNCLLPLGNSFTMPRSTDERFLLIGGGVGIAPMLFLGKRLVEMGVRPSFLLGARTADELLEKDMFNELGDLYLTTEDGSEGEKGYVTNHSILKEKQFDRIATCGPKPMMMSVARYAKQNDIECEVSLENDMACGLGACLCCVEDTTDGHICVCTEGPVLNIKKLLWQL</sequence>
<dbReference type="InterPro" id="IPR017938">
    <property type="entry name" value="Riboflavin_synthase-like_b-brl"/>
</dbReference>
<dbReference type="PIRSF" id="PIRSF006816">
    <property type="entry name" value="Cyc3_hyd_g"/>
    <property type="match status" value="1"/>
</dbReference>
<comment type="similarity">
    <text evidence="1">Belongs to the PyrK family.</text>
</comment>
<evidence type="ECO:0000259" key="13">
    <source>
        <dbReference type="PROSITE" id="PS51384"/>
    </source>
</evidence>
<evidence type="ECO:0000256" key="10">
    <source>
        <dbReference type="ARBA" id="ARBA00034078"/>
    </source>
</evidence>
<keyword evidence="3 11" id="KW-0285">Flavoprotein</keyword>
<dbReference type="CDD" id="cd06218">
    <property type="entry name" value="DHOD_e_trans"/>
    <property type="match status" value="1"/>
</dbReference>
<feature type="binding site" evidence="12">
    <location>
        <position position="243"/>
    </location>
    <ligand>
        <name>[2Fe-2S] cluster</name>
        <dbReference type="ChEBI" id="CHEBI:190135"/>
    </ligand>
</feature>
<keyword evidence="9 12" id="KW-0411">Iron-sulfur</keyword>
<dbReference type="Proteomes" id="UP000235564">
    <property type="component" value="Unassembled WGS sequence"/>
</dbReference>
<dbReference type="Pfam" id="PF10418">
    <property type="entry name" value="DHODB_Fe-S_bind"/>
    <property type="match status" value="1"/>
</dbReference>
<evidence type="ECO:0000313" key="15">
    <source>
        <dbReference type="Proteomes" id="UP000235564"/>
    </source>
</evidence>
<dbReference type="SUPFAM" id="SSF52343">
    <property type="entry name" value="Ferredoxin reductase-like, C-terminal NADP-linked domain"/>
    <property type="match status" value="1"/>
</dbReference>
<dbReference type="InterPro" id="IPR001433">
    <property type="entry name" value="OxRdtase_FAD/NAD-bd"/>
</dbReference>
<evidence type="ECO:0000256" key="6">
    <source>
        <dbReference type="ARBA" id="ARBA00022827"/>
    </source>
</evidence>
<dbReference type="Gene3D" id="2.40.30.10">
    <property type="entry name" value="Translation factors"/>
    <property type="match status" value="1"/>
</dbReference>
<dbReference type="GO" id="GO:0006221">
    <property type="term" value="P:pyrimidine nucleotide biosynthetic process"/>
    <property type="evidence" value="ECO:0007669"/>
    <property type="project" value="InterPro"/>
</dbReference>
<evidence type="ECO:0000313" key="14">
    <source>
        <dbReference type="EMBL" id="PMC25024.1"/>
    </source>
</evidence>
<evidence type="ECO:0000256" key="3">
    <source>
        <dbReference type="ARBA" id="ARBA00022630"/>
    </source>
</evidence>
<keyword evidence="6 11" id="KW-0274">FAD</keyword>
<dbReference type="RefSeq" id="WP_102696789.1">
    <property type="nucleotide sequence ID" value="NZ_PNGJ01000002.1"/>
</dbReference>
<keyword evidence="2" id="KW-0813">Transport</keyword>
<evidence type="ECO:0000256" key="1">
    <source>
        <dbReference type="ARBA" id="ARBA00006422"/>
    </source>
</evidence>
<comment type="cofactor">
    <cofactor evidence="10">
        <name>[2Fe-2S] cluster</name>
        <dbReference type="ChEBI" id="CHEBI:190135"/>
    </cofactor>
</comment>
<gene>
    <name evidence="14" type="ORF">CJ231_03790</name>
</gene>
<organism evidence="14 15">
    <name type="scientific">Hoylesella buccalis</name>
    <dbReference type="NCBI Taxonomy" id="28127"/>
    <lineage>
        <taxon>Bacteria</taxon>
        <taxon>Pseudomonadati</taxon>
        <taxon>Bacteroidota</taxon>
        <taxon>Bacteroidia</taxon>
        <taxon>Bacteroidales</taxon>
        <taxon>Prevotellaceae</taxon>
        <taxon>Hoylesella</taxon>
    </lineage>
</organism>
<name>A0A2N6QSU2_9BACT</name>
<feature type="binding site" evidence="12">
    <location>
        <position position="228"/>
    </location>
    <ligand>
        <name>[2Fe-2S] cluster</name>
        <dbReference type="ChEBI" id="CHEBI:190135"/>
    </ligand>
</feature>
<keyword evidence="8 12" id="KW-0408">Iron</keyword>
<reference evidence="14 15" key="1">
    <citation type="submission" date="2017-09" db="EMBL/GenBank/DDBJ databases">
        <title>Bacterial strain isolated from the female urinary microbiota.</title>
        <authorList>
            <person name="Thomas-White K."/>
            <person name="Kumar N."/>
            <person name="Forster S."/>
            <person name="Putonti C."/>
            <person name="Lawley T."/>
            <person name="Wolfe A.J."/>
        </authorList>
    </citation>
    <scope>NUCLEOTIDE SEQUENCE [LARGE SCALE GENOMIC DNA]</scope>
    <source>
        <strain evidence="14 15">UMB0536</strain>
    </source>
</reference>
<feature type="binding site" evidence="11">
    <location>
        <begin position="78"/>
        <end position="79"/>
    </location>
    <ligand>
        <name>FAD</name>
        <dbReference type="ChEBI" id="CHEBI:57692"/>
    </ligand>
</feature>
<feature type="binding site" evidence="12">
    <location>
        <position position="231"/>
    </location>
    <ligand>
        <name>[2Fe-2S] cluster</name>
        <dbReference type="ChEBI" id="CHEBI:190135"/>
    </ligand>
</feature>
<protein>
    <submittedName>
        <fullName evidence="14">Dihydroorotate dehydrogenase electron transfer subunit</fullName>
    </submittedName>
</protein>
<feature type="binding site" evidence="12">
    <location>
        <position position="223"/>
    </location>
    <ligand>
        <name>[2Fe-2S] cluster</name>
        <dbReference type="ChEBI" id="CHEBI:190135"/>
    </ligand>
</feature>
<dbReference type="PRINTS" id="PR00409">
    <property type="entry name" value="PHDIOXRDTASE"/>
</dbReference>
<keyword evidence="4 12" id="KW-0001">2Fe-2S</keyword>
<evidence type="ECO:0000256" key="7">
    <source>
        <dbReference type="ARBA" id="ARBA00022982"/>
    </source>
</evidence>
<keyword evidence="7" id="KW-0249">Electron transport</keyword>
<dbReference type="Pfam" id="PF00175">
    <property type="entry name" value="NAD_binding_1"/>
    <property type="match status" value="1"/>
</dbReference>
<comment type="caution">
    <text evidence="14">The sequence shown here is derived from an EMBL/GenBank/DDBJ whole genome shotgun (WGS) entry which is preliminary data.</text>
</comment>
<dbReference type="AlphaFoldDB" id="A0A2N6QSU2"/>
<evidence type="ECO:0000256" key="11">
    <source>
        <dbReference type="PIRSR" id="PIRSR006816-1"/>
    </source>
</evidence>
<dbReference type="GO" id="GO:0016491">
    <property type="term" value="F:oxidoreductase activity"/>
    <property type="evidence" value="ECO:0007669"/>
    <property type="project" value="InterPro"/>
</dbReference>
<dbReference type="GO" id="GO:0050660">
    <property type="term" value="F:flavin adenine dinucleotide binding"/>
    <property type="evidence" value="ECO:0007669"/>
    <property type="project" value="InterPro"/>
</dbReference>
<evidence type="ECO:0000256" key="4">
    <source>
        <dbReference type="ARBA" id="ARBA00022714"/>
    </source>
</evidence>
<dbReference type="InterPro" id="IPR050353">
    <property type="entry name" value="PyrK_electron_transfer"/>
</dbReference>
<evidence type="ECO:0000256" key="8">
    <source>
        <dbReference type="ARBA" id="ARBA00023004"/>
    </source>
</evidence>
<dbReference type="GO" id="GO:0051537">
    <property type="term" value="F:2 iron, 2 sulfur cluster binding"/>
    <property type="evidence" value="ECO:0007669"/>
    <property type="project" value="UniProtKB-KW"/>
</dbReference>
<dbReference type="InterPro" id="IPR037117">
    <property type="entry name" value="Dihydroorotate_DH_ele_sf"/>
</dbReference>
<dbReference type="OrthoDB" id="9789468at2"/>
<evidence type="ECO:0000256" key="2">
    <source>
        <dbReference type="ARBA" id="ARBA00022448"/>
    </source>
</evidence>
<dbReference type="GO" id="GO:0046872">
    <property type="term" value="F:metal ion binding"/>
    <property type="evidence" value="ECO:0007669"/>
    <property type="project" value="UniProtKB-KW"/>
</dbReference>
<dbReference type="SUPFAM" id="SSF63380">
    <property type="entry name" value="Riboflavin synthase domain-like"/>
    <property type="match status" value="1"/>
</dbReference>
<proteinExistence type="inferred from homology"/>
<dbReference type="PROSITE" id="PS51384">
    <property type="entry name" value="FAD_FR"/>
    <property type="match status" value="1"/>
</dbReference>
<feature type="domain" description="FAD-binding FR-type" evidence="13">
    <location>
        <begin position="3"/>
        <end position="103"/>
    </location>
</feature>
<dbReference type="EMBL" id="PNGJ01000002">
    <property type="protein sequence ID" value="PMC25024.1"/>
    <property type="molecule type" value="Genomic_DNA"/>
</dbReference>
<accession>A0A2N6QSU2</accession>
<feature type="binding site" evidence="11">
    <location>
        <begin position="54"/>
        <end position="57"/>
    </location>
    <ligand>
        <name>FAD</name>
        <dbReference type="ChEBI" id="CHEBI:57692"/>
    </ligand>
</feature>
<dbReference type="InterPro" id="IPR017927">
    <property type="entry name" value="FAD-bd_FR_type"/>
</dbReference>
<dbReference type="PANTHER" id="PTHR43513">
    <property type="entry name" value="DIHYDROOROTATE DEHYDROGENASE B (NAD(+)), ELECTRON TRANSFER SUBUNIT"/>
    <property type="match status" value="1"/>
</dbReference>
<comment type="cofactor">
    <cofactor evidence="12">
        <name>[2Fe-2S] cluster</name>
        <dbReference type="ChEBI" id="CHEBI:190135"/>
    </cofactor>
    <text evidence="12">Binds 1 [2Fe-2S] cluster per subunit.</text>
</comment>
<evidence type="ECO:0000256" key="5">
    <source>
        <dbReference type="ARBA" id="ARBA00022723"/>
    </source>
</evidence>
<dbReference type="InterPro" id="IPR019480">
    <property type="entry name" value="Dihydroorotate_DH_Fe-S-bd"/>
</dbReference>
<dbReference type="Gene3D" id="2.10.240.10">
    <property type="entry name" value="Dihydroorotate dehydrogenase, electron transfer subunit"/>
    <property type="match status" value="1"/>
</dbReference>
<dbReference type="Gene3D" id="3.40.50.80">
    <property type="entry name" value="Nucleotide-binding domain of ferredoxin-NADP reductase (FNR) module"/>
    <property type="match status" value="1"/>
</dbReference>
<comment type="cofactor">
    <cofactor evidence="11">
        <name>FAD</name>
        <dbReference type="ChEBI" id="CHEBI:57692"/>
    </cofactor>
    <text evidence="11">Binds 1 FAD per subunit.</text>
</comment>